<dbReference type="PROSITE" id="PS51910">
    <property type="entry name" value="GH18_2"/>
    <property type="match status" value="1"/>
</dbReference>
<organism evidence="8 9">
    <name type="scientific">Anaerobacillus alkalilacustris</name>
    <dbReference type="NCBI Taxonomy" id="393763"/>
    <lineage>
        <taxon>Bacteria</taxon>
        <taxon>Bacillati</taxon>
        <taxon>Bacillota</taxon>
        <taxon>Bacilli</taxon>
        <taxon>Bacillales</taxon>
        <taxon>Bacillaceae</taxon>
        <taxon>Anaerobacillus</taxon>
    </lineage>
</organism>
<dbReference type="SUPFAM" id="SSF51445">
    <property type="entry name" value="(Trans)glycosidases"/>
    <property type="match status" value="1"/>
</dbReference>
<comment type="caution">
    <text evidence="8">The sequence shown here is derived from an EMBL/GenBank/DDBJ whole genome shotgun (WGS) entry which is preliminary data.</text>
</comment>
<dbReference type="EMBL" id="MLQR01000029">
    <property type="protein sequence ID" value="OIJ13332.1"/>
    <property type="molecule type" value="Genomic_DNA"/>
</dbReference>
<sequence length="542" mass="61773">MCVVTIIIIMALAITTIPLFKPSLAQSNQLFNMTYVYFGGANTFVQQVDATNRAVHVVSPNYFDVTPEGNLDITWMLRTSFITEMHKRGIKVVPFLANHWHRDAGINGLINRDQLARDIAAAIEEYNLDGVNVDIEGVGHQYRNEHTDLVRLLRQYIPKHKEVSVAIAANPNGWNTGWHGFYDERELARYSDYLMIMAYDESWGGPDSPIGPVASLNFQERSIQYVLNEGVPKDKIVLGLPFYGRMWKTDGPTIADGPIEGMGLAHRRVPEIVNKFNGKVTYDTRRRSAYVNFRIPPGQHEFQGGKKLTEGDYIIWFDNEQAKKEKLRLPQKYGIKGTGSWALSLEEHGTWNYYSLWLNGRFFDDVPVGHWGEESILFVANRGWMAGTASTNFSPEAELTRAQGAVILVRALGEANRNPNRYEFIDTTTHWARKEIEIARELGMVSGLGNNRFGPDDPLTREQLAAILNNIFQYDFDRDKRNPFPDIGSDDWAFESLMAIYQRGFLSGFEDGTFRPRAKSTRVQMAALMNRMEAEFEKYQNQ</sequence>
<evidence type="ECO:0000256" key="5">
    <source>
        <dbReference type="RuleBase" id="RU004453"/>
    </source>
</evidence>
<reference evidence="8 9" key="1">
    <citation type="submission" date="2016-10" db="EMBL/GenBank/DDBJ databases">
        <title>Draft genome sequences of four alkaliphilic bacteria belonging to the Anaerobacillus genus.</title>
        <authorList>
            <person name="Bassil N.M."/>
            <person name="Lloyd J.R."/>
        </authorList>
    </citation>
    <scope>NUCLEOTIDE SEQUENCE [LARGE SCALE GENOMIC DNA]</scope>
    <source>
        <strain evidence="8 9">DSM 18345</strain>
    </source>
</reference>
<dbReference type="Gene3D" id="3.20.20.80">
    <property type="entry name" value="Glycosidases"/>
    <property type="match status" value="1"/>
</dbReference>
<dbReference type="AlphaFoldDB" id="A0A1S2LLF4"/>
<evidence type="ECO:0000256" key="1">
    <source>
        <dbReference type="ARBA" id="ARBA00022729"/>
    </source>
</evidence>
<dbReference type="InterPro" id="IPR001579">
    <property type="entry name" value="Glyco_hydro_18_chit_AS"/>
</dbReference>
<dbReference type="InterPro" id="IPR001119">
    <property type="entry name" value="SLH_dom"/>
</dbReference>
<dbReference type="PANTHER" id="PTHR46066:SF2">
    <property type="entry name" value="CHITINASE DOMAIN-CONTAINING PROTEIN 1"/>
    <property type="match status" value="1"/>
</dbReference>
<feature type="domain" description="SLH" evidence="6">
    <location>
        <begin position="359"/>
        <end position="422"/>
    </location>
</feature>
<keyword evidence="9" id="KW-1185">Reference proteome</keyword>
<accession>A0A1S2LLF4</accession>
<dbReference type="InterPro" id="IPR017853">
    <property type="entry name" value="GH"/>
</dbReference>
<comment type="similarity">
    <text evidence="5">Belongs to the glycosyl hydrolase 18 family.</text>
</comment>
<dbReference type="GO" id="GO:0008061">
    <property type="term" value="F:chitin binding"/>
    <property type="evidence" value="ECO:0007669"/>
    <property type="project" value="InterPro"/>
</dbReference>
<feature type="domain" description="SLH" evidence="6">
    <location>
        <begin position="480"/>
        <end position="542"/>
    </location>
</feature>
<evidence type="ECO:0000256" key="3">
    <source>
        <dbReference type="ARBA" id="ARBA00023295"/>
    </source>
</evidence>
<keyword evidence="3 4" id="KW-0326">Glycosidase</keyword>
<dbReference type="Gene3D" id="3.10.50.10">
    <property type="match status" value="1"/>
</dbReference>
<evidence type="ECO:0000256" key="2">
    <source>
        <dbReference type="ARBA" id="ARBA00022801"/>
    </source>
</evidence>
<dbReference type="SMART" id="SM00636">
    <property type="entry name" value="Glyco_18"/>
    <property type="match status" value="1"/>
</dbReference>
<dbReference type="Pfam" id="PF00395">
    <property type="entry name" value="SLH"/>
    <property type="match status" value="3"/>
</dbReference>
<proteinExistence type="inferred from homology"/>
<feature type="domain" description="SLH" evidence="6">
    <location>
        <begin position="423"/>
        <end position="478"/>
    </location>
</feature>
<evidence type="ECO:0000256" key="4">
    <source>
        <dbReference type="RuleBase" id="RU000489"/>
    </source>
</evidence>
<protein>
    <recommendedName>
        <fullName evidence="10">Glycoside hydrolase</fullName>
    </recommendedName>
</protein>
<feature type="domain" description="GH18" evidence="7">
    <location>
        <begin position="32"/>
        <end position="361"/>
    </location>
</feature>
<dbReference type="Proteomes" id="UP000179524">
    <property type="component" value="Unassembled WGS sequence"/>
</dbReference>
<dbReference type="Pfam" id="PF00704">
    <property type="entry name" value="Glyco_hydro_18"/>
    <property type="match status" value="1"/>
</dbReference>
<dbReference type="PANTHER" id="PTHR46066">
    <property type="entry name" value="CHITINASE DOMAIN-CONTAINING PROTEIN 1 FAMILY MEMBER"/>
    <property type="match status" value="1"/>
</dbReference>
<evidence type="ECO:0000313" key="8">
    <source>
        <dbReference type="EMBL" id="OIJ13332.1"/>
    </source>
</evidence>
<dbReference type="InterPro" id="IPR001223">
    <property type="entry name" value="Glyco_hydro18_cat"/>
</dbReference>
<evidence type="ECO:0008006" key="10">
    <source>
        <dbReference type="Google" id="ProtNLM"/>
    </source>
</evidence>
<evidence type="ECO:0000313" key="9">
    <source>
        <dbReference type="Proteomes" id="UP000179524"/>
    </source>
</evidence>
<gene>
    <name evidence="8" type="ORF">BKP37_11010</name>
</gene>
<dbReference type="PROSITE" id="PS51272">
    <property type="entry name" value="SLH"/>
    <property type="match status" value="3"/>
</dbReference>
<dbReference type="GO" id="GO:0004553">
    <property type="term" value="F:hydrolase activity, hydrolyzing O-glycosyl compounds"/>
    <property type="evidence" value="ECO:0007669"/>
    <property type="project" value="InterPro"/>
</dbReference>
<dbReference type="InterPro" id="IPR011583">
    <property type="entry name" value="Chitinase_II/V-like_cat"/>
</dbReference>
<name>A0A1S2LLF4_9BACI</name>
<evidence type="ECO:0000259" key="6">
    <source>
        <dbReference type="PROSITE" id="PS51272"/>
    </source>
</evidence>
<keyword evidence="1" id="KW-0732">Signal</keyword>
<evidence type="ECO:0000259" key="7">
    <source>
        <dbReference type="PROSITE" id="PS51910"/>
    </source>
</evidence>
<keyword evidence="2 4" id="KW-0378">Hydrolase</keyword>
<dbReference type="InterPro" id="IPR029070">
    <property type="entry name" value="Chitinase_insertion_sf"/>
</dbReference>
<dbReference type="GO" id="GO:0005975">
    <property type="term" value="P:carbohydrate metabolic process"/>
    <property type="evidence" value="ECO:0007669"/>
    <property type="project" value="InterPro"/>
</dbReference>
<dbReference type="PROSITE" id="PS01095">
    <property type="entry name" value="GH18_1"/>
    <property type="match status" value="1"/>
</dbReference>